<dbReference type="AlphaFoldDB" id="A0A1E4SV04"/>
<name>A0A1E4SV04_9ASCO</name>
<proteinExistence type="predicted"/>
<evidence type="ECO:0000313" key="2">
    <source>
        <dbReference type="Proteomes" id="UP000094801"/>
    </source>
</evidence>
<sequence>MNNSTKLVEWPSTDDIDINTNNNILDTFVSRPFNSPTLETIDGGFKENEYENITIQKSSKALELRESNRKFDSPIPQQNDDSLKLRVQQSQSQIESQPQPQLLSVTTPQLVDTTNDELNTGTLRFNSKAKVLVYDSESDCKSIRKTFDSENNSRICSNSLRMINRSINKRLSSFSSAMAVRSPTIMNNNNNTKDNSILKSKVNLNREQESIRAYNCDEVDVEDFMCFFETYERRRMDTEPFLGHFRVKQVESYYENIQNRFIE</sequence>
<gene>
    <name evidence="1" type="ORF">CANARDRAFT_177892</name>
</gene>
<dbReference type="OrthoDB" id="3994279at2759"/>
<dbReference type="STRING" id="983967.A0A1E4SV04"/>
<dbReference type="EMBL" id="KV453866">
    <property type="protein sequence ID" value="ODV83252.1"/>
    <property type="molecule type" value="Genomic_DNA"/>
</dbReference>
<reference evidence="2" key="1">
    <citation type="submission" date="2016-04" db="EMBL/GenBank/DDBJ databases">
        <title>Comparative genomics of biotechnologically important yeasts.</title>
        <authorList>
            <consortium name="DOE Joint Genome Institute"/>
            <person name="Riley R."/>
            <person name="Haridas S."/>
            <person name="Wolfe K.H."/>
            <person name="Lopes M.R."/>
            <person name="Hittinger C.T."/>
            <person name="Goker M."/>
            <person name="Salamov A."/>
            <person name="Wisecaver J."/>
            <person name="Long T.M."/>
            <person name="Aerts A.L."/>
            <person name="Barry K."/>
            <person name="Choi C."/>
            <person name="Clum A."/>
            <person name="Coughlan A.Y."/>
            <person name="Deshpande S."/>
            <person name="Douglass A.P."/>
            <person name="Hanson S.J."/>
            <person name="Klenk H.-P."/>
            <person name="Labutti K."/>
            <person name="Lapidus A."/>
            <person name="Lindquist E."/>
            <person name="Lipzen A."/>
            <person name="Meier-Kolthoff J.P."/>
            <person name="Ohm R.A."/>
            <person name="Otillar R.P."/>
            <person name="Pangilinan J."/>
            <person name="Peng Y."/>
            <person name="Rokas A."/>
            <person name="Rosa C.A."/>
            <person name="Scheuner C."/>
            <person name="Sibirny A.A."/>
            <person name="Slot J.C."/>
            <person name="Stielow J.B."/>
            <person name="Sun H."/>
            <person name="Kurtzman C.P."/>
            <person name="Blackwell M."/>
            <person name="Grigoriev I.V."/>
            <person name="Jeffries T.W."/>
        </authorList>
    </citation>
    <scope>NUCLEOTIDE SEQUENCE [LARGE SCALE GENOMIC DNA]</scope>
    <source>
        <strain evidence="2">NRRL YB-2248</strain>
    </source>
</reference>
<evidence type="ECO:0000313" key="1">
    <source>
        <dbReference type="EMBL" id="ODV83252.1"/>
    </source>
</evidence>
<accession>A0A1E4SV04</accession>
<protein>
    <submittedName>
        <fullName evidence="1">Uncharacterized protein</fullName>
    </submittedName>
</protein>
<dbReference type="Proteomes" id="UP000094801">
    <property type="component" value="Unassembled WGS sequence"/>
</dbReference>
<keyword evidence="2" id="KW-1185">Reference proteome</keyword>
<organism evidence="1 2">
    <name type="scientific">[Candida] arabinofermentans NRRL YB-2248</name>
    <dbReference type="NCBI Taxonomy" id="983967"/>
    <lineage>
        <taxon>Eukaryota</taxon>
        <taxon>Fungi</taxon>
        <taxon>Dikarya</taxon>
        <taxon>Ascomycota</taxon>
        <taxon>Saccharomycotina</taxon>
        <taxon>Pichiomycetes</taxon>
        <taxon>Pichiales</taxon>
        <taxon>Pichiaceae</taxon>
        <taxon>Ogataea</taxon>
        <taxon>Ogataea/Candida clade</taxon>
    </lineage>
</organism>